<dbReference type="EMBL" id="DWWJ01000010">
    <property type="protein sequence ID" value="HJC40041.1"/>
    <property type="molecule type" value="Genomic_DNA"/>
</dbReference>
<keyword evidence="1" id="KW-0812">Transmembrane</keyword>
<dbReference type="Pfam" id="PF12730">
    <property type="entry name" value="ABC2_membrane_4"/>
    <property type="match status" value="1"/>
</dbReference>
<keyword evidence="1" id="KW-1133">Transmembrane helix</keyword>
<protein>
    <submittedName>
        <fullName evidence="2">ABC transporter permease</fullName>
    </submittedName>
</protein>
<proteinExistence type="predicted"/>
<evidence type="ECO:0000313" key="3">
    <source>
        <dbReference type="Proteomes" id="UP000823882"/>
    </source>
</evidence>
<reference evidence="2" key="1">
    <citation type="journal article" date="2021" name="PeerJ">
        <title>Extensive microbial diversity within the chicken gut microbiome revealed by metagenomics and culture.</title>
        <authorList>
            <person name="Gilroy R."/>
            <person name="Ravi A."/>
            <person name="Getino M."/>
            <person name="Pursley I."/>
            <person name="Horton D.L."/>
            <person name="Alikhan N.F."/>
            <person name="Baker D."/>
            <person name="Gharbi K."/>
            <person name="Hall N."/>
            <person name="Watson M."/>
            <person name="Adriaenssens E.M."/>
            <person name="Foster-Nyarko E."/>
            <person name="Jarju S."/>
            <person name="Secka A."/>
            <person name="Antonio M."/>
            <person name="Oren A."/>
            <person name="Chaudhuri R.R."/>
            <person name="La Ragione R."/>
            <person name="Hildebrand F."/>
            <person name="Pallen M.J."/>
        </authorList>
    </citation>
    <scope>NUCLEOTIDE SEQUENCE</scope>
    <source>
        <strain evidence="2">CHK186-1790</strain>
    </source>
</reference>
<organism evidence="2 3">
    <name type="scientific">Candidatus Intestinimonas pullistercoris</name>
    <dbReference type="NCBI Taxonomy" id="2838623"/>
    <lineage>
        <taxon>Bacteria</taxon>
        <taxon>Bacillati</taxon>
        <taxon>Bacillota</taxon>
        <taxon>Clostridia</taxon>
        <taxon>Eubacteriales</taxon>
        <taxon>Intestinimonas</taxon>
    </lineage>
</organism>
<dbReference type="AlphaFoldDB" id="A0A9D2NWN2"/>
<feature type="transmembrane region" description="Helical" evidence="1">
    <location>
        <begin position="101"/>
        <end position="127"/>
    </location>
</feature>
<reference evidence="2" key="2">
    <citation type="submission" date="2021-04" db="EMBL/GenBank/DDBJ databases">
        <authorList>
            <person name="Gilroy R."/>
        </authorList>
    </citation>
    <scope>NUCLEOTIDE SEQUENCE</scope>
    <source>
        <strain evidence="2">CHK186-1790</strain>
    </source>
</reference>
<dbReference type="PANTHER" id="PTHR37305">
    <property type="entry name" value="INTEGRAL MEMBRANE PROTEIN-RELATED"/>
    <property type="match status" value="1"/>
</dbReference>
<dbReference type="PANTHER" id="PTHR37305:SF1">
    <property type="entry name" value="MEMBRANE PROTEIN"/>
    <property type="match status" value="1"/>
</dbReference>
<gene>
    <name evidence="2" type="ORF">H9701_00620</name>
</gene>
<evidence type="ECO:0000313" key="2">
    <source>
        <dbReference type="EMBL" id="HJC40041.1"/>
    </source>
</evidence>
<feature type="transmembrane region" description="Helical" evidence="1">
    <location>
        <begin position="51"/>
        <end position="74"/>
    </location>
</feature>
<feature type="transmembrane region" description="Helical" evidence="1">
    <location>
        <begin position="231"/>
        <end position="251"/>
    </location>
</feature>
<name>A0A9D2NWN2_9FIRM</name>
<feature type="transmembrane region" description="Helical" evidence="1">
    <location>
        <begin position="16"/>
        <end position="39"/>
    </location>
</feature>
<dbReference type="Proteomes" id="UP000823882">
    <property type="component" value="Unassembled WGS sequence"/>
</dbReference>
<keyword evidence="1" id="KW-0472">Membrane</keyword>
<evidence type="ECO:0000256" key="1">
    <source>
        <dbReference type="SAM" id="Phobius"/>
    </source>
</evidence>
<feature type="transmembrane region" description="Helical" evidence="1">
    <location>
        <begin position="172"/>
        <end position="193"/>
    </location>
</feature>
<comment type="caution">
    <text evidence="2">The sequence shown here is derived from an EMBL/GenBank/DDBJ whole genome shotgun (WGS) entry which is preliminary data.</text>
</comment>
<sequence>MADYLRAECYKLTHRSYLWLALLITGALELLLVVLFAALNGDITNMTASVGFTMLLYLLPIGYYATAITGDIVFSEQYRHNTLKNEVAYGLSRLRIYFGKLLTSCLLALAACAVIVLWYGLLCAVLLPGDGAMLRALQTVGFGLLAALPVWLGAQSLFIMCFFVFRGSTAATLVGAGILAILGQALDFLYLLVSFRAPALGEIVLVLQDLLLTAPLEGLIDDIGNWSRVGWAWAVGLGWFAATTAIGCWSFHKREIS</sequence>
<accession>A0A9D2NWN2</accession>
<feature type="transmembrane region" description="Helical" evidence="1">
    <location>
        <begin position="139"/>
        <end position="165"/>
    </location>
</feature>